<reference evidence="7 8" key="1">
    <citation type="submission" date="2023-07" db="EMBL/GenBank/DDBJ databases">
        <title>Genomic Encyclopedia of Type Strains, Phase IV (KMG-IV): sequencing the most valuable type-strain genomes for metagenomic binning, comparative biology and taxonomic classification.</title>
        <authorList>
            <person name="Goeker M."/>
        </authorList>
    </citation>
    <scope>NUCLEOTIDE SEQUENCE [LARGE SCALE GENOMIC DNA]</scope>
    <source>
        <strain evidence="7 8">DSM 100301</strain>
    </source>
</reference>
<dbReference type="Pfam" id="PF05193">
    <property type="entry name" value="Peptidase_M16_C"/>
    <property type="match status" value="1"/>
</dbReference>
<evidence type="ECO:0000256" key="3">
    <source>
        <dbReference type="ARBA" id="ARBA00023049"/>
    </source>
</evidence>
<feature type="domain" description="Peptidase M16 N-terminal" evidence="5">
    <location>
        <begin position="14"/>
        <end position="160"/>
    </location>
</feature>
<evidence type="ECO:0000256" key="2">
    <source>
        <dbReference type="ARBA" id="ARBA00007261"/>
    </source>
</evidence>
<proteinExistence type="inferred from homology"/>
<evidence type="ECO:0000259" key="6">
    <source>
        <dbReference type="Pfam" id="PF05193"/>
    </source>
</evidence>
<dbReference type="InterPro" id="IPR050361">
    <property type="entry name" value="MPP/UQCRC_Complex"/>
</dbReference>
<feature type="domain" description="Peptidase M16 C-terminal" evidence="6">
    <location>
        <begin position="166"/>
        <end position="339"/>
    </location>
</feature>
<dbReference type="InterPro" id="IPR007863">
    <property type="entry name" value="Peptidase_M16_C"/>
</dbReference>
<comment type="caution">
    <text evidence="7">The sequence shown here is derived from an EMBL/GenBank/DDBJ whole genome shotgun (WGS) entry which is preliminary data.</text>
</comment>
<dbReference type="InterPro" id="IPR011249">
    <property type="entry name" value="Metalloenz_LuxS/M16"/>
</dbReference>
<evidence type="ECO:0000256" key="4">
    <source>
        <dbReference type="RuleBase" id="RU004447"/>
    </source>
</evidence>
<dbReference type="InterPro" id="IPR011765">
    <property type="entry name" value="Pept_M16_N"/>
</dbReference>
<organism evidence="7 8">
    <name type="scientific">Rhizobium paknamense</name>
    <dbReference type="NCBI Taxonomy" id="1206817"/>
    <lineage>
        <taxon>Bacteria</taxon>
        <taxon>Pseudomonadati</taxon>
        <taxon>Pseudomonadota</taxon>
        <taxon>Alphaproteobacteria</taxon>
        <taxon>Hyphomicrobiales</taxon>
        <taxon>Rhizobiaceae</taxon>
        <taxon>Rhizobium/Agrobacterium group</taxon>
        <taxon>Rhizobium</taxon>
    </lineage>
</organism>
<evidence type="ECO:0000313" key="7">
    <source>
        <dbReference type="EMBL" id="MDQ0455108.1"/>
    </source>
</evidence>
<keyword evidence="8" id="KW-1185">Reference proteome</keyword>
<dbReference type="EMBL" id="JAUSWH010000003">
    <property type="protein sequence ID" value="MDQ0455108.1"/>
    <property type="molecule type" value="Genomic_DNA"/>
</dbReference>
<evidence type="ECO:0000313" key="8">
    <source>
        <dbReference type="Proteomes" id="UP001235269"/>
    </source>
</evidence>
<dbReference type="SUPFAM" id="SSF63411">
    <property type="entry name" value="LuxS/MPP-like metallohydrolase"/>
    <property type="match status" value="2"/>
</dbReference>
<dbReference type="PANTHER" id="PTHR11851">
    <property type="entry name" value="METALLOPROTEASE"/>
    <property type="match status" value="1"/>
</dbReference>
<evidence type="ECO:0000259" key="5">
    <source>
        <dbReference type="Pfam" id="PF00675"/>
    </source>
</evidence>
<keyword evidence="3" id="KW-0482">Metalloprotease</keyword>
<dbReference type="Proteomes" id="UP001235269">
    <property type="component" value="Unassembled WGS sequence"/>
</dbReference>
<comment type="similarity">
    <text evidence="2 4">Belongs to the peptidase M16 family.</text>
</comment>
<dbReference type="RefSeq" id="WP_307157297.1">
    <property type="nucleotide sequence ID" value="NZ_JAUSWH010000003.1"/>
</dbReference>
<keyword evidence="3" id="KW-0645">Protease</keyword>
<dbReference type="PANTHER" id="PTHR11851:SF49">
    <property type="entry name" value="MITOCHONDRIAL-PROCESSING PEPTIDASE SUBUNIT ALPHA"/>
    <property type="match status" value="1"/>
</dbReference>
<evidence type="ECO:0000256" key="1">
    <source>
        <dbReference type="ARBA" id="ARBA00001947"/>
    </source>
</evidence>
<sequence>MNVECTRLASGLTVVTERMPHLESAALGVWVKSGARDETADEHGIAHLLEHMAFKGTARRSARQIAEEIENVGGELNAATSTETTSYYARVLKDDVPLAVDMLADILTESVFDEEELSREKHVILQEIGAAWDTPDDVVFDRFAETAFQGQTLGRSILGTPETVESFSSDEIRHYLARNYTTDRMFVVAAGAVDHDSFVRQVEQRFAGLRTAPSAAPTAAAALYTGGDVRESRDLMDTQLLLGFEGRAYHMRDFYCSQILANILGGGMSSRLFQEVREFRGLCYSVYAFHWGFSDTGIFGIHAATGGENLPELVPVIIEELRKSSDRIEQQEIDRSRTQIRAQLLMGQESPAARAGQIARQMMLYGRTISNTELMERLESITVERLTDLAGRLFFQGAPTLSAIGPLDKLAPMDEIRGALQMTGDRLFKAAS</sequence>
<gene>
    <name evidence="7" type="ORF">QO005_001438</name>
</gene>
<dbReference type="InterPro" id="IPR001431">
    <property type="entry name" value="Pept_M16_Zn_BS"/>
</dbReference>
<dbReference type="PROSITE" id="PS00143">
    <property type="entry name" value="INSULINASE"/>
    <property type="match status" value="1"/>
</dbReference>
<comment type="cofactor">
    <cofactor evidence="1">
        <name>Zn(2+)</name>
        <dbReference type="ChEBI" id="CHEBI:29105"/>
    </cofactor>
</comment>
<dbReference type="Pfam" id="PF00675">
    <property type="entry name" value="Peptidase_M16"/>
    <property type="match status" value="1"/>
</dbReference>
<accession>A0ABU0IBU3</accession>
<keyword evidence="3" id="KW-0378">Hydrolase</keyword>
<name>A0ABU0IBU3_9HYPH</name>
<dbReference type="Gene3D" id="3.30.830.10">
    <property type="entry name" value="Metalloenzyme, LuxS/M16 peptidase-like"/>
    <property type="match status" value="2"/>
</dbReference>
<protein>
    <submittedName>
        <fullName evidence="7">Zn-dependent peptidase</fullName>
    </submittedName>
</protein>